<dbReference type="AlphaFoldDB" id="A0A916ZC32"/>
<comment type="caution">
    <text evidence="2">The sequence shown here is derived from an EMBL/GenBank/DDBJ whole genome shotgun (WGS) entry which is preliminary data.</text>
</comment>
<dbReference type="Proteomes" id="UP000612456">
    <property type="component" value="Unassembled WGS sequence"/>
</dbReference>
<dbReference type="PROSITE" id="PS51186">
    <property type="entry name" value="GNAT"/>
    <property type="match status" value="1"/>
</dbReference>
<dbReference type="RefSeq" id="WP_188995879.1">
    <property type="nucleotide sequence ID" value="NZ_BMHP01000003.1"/>
</dbReference>
<feature type="domain" description="N-acetyltransferase" evidence="1">
    <location>
        <begin position="8"/>
        <end position="172"/>
    </location>
</feature>
<dbReference type="InterPro" id="IPR051531">
    <property type="entry name" value="N-acetyltransferase"/>
</dbReference>
<name>A0A916ZC32_9BACL</name>
<evidence type="ECO:0000313" key="3">
    <source>
        <dbReference type="Proteomes" id="UP000612456"/>
    </source>
</evidence>
<keyword evidence="3" id="KW-1185">Reference proteome</keyword>
<evidence type="ECO:0000259" key="1">
    <source>
        <dbReference type="PROSITE" id="PS51186"/>
    </source>
</evidence>
<dbReference type="Gene3D" id="3.40.630.30">
    <property type="match status" value="1"/>
</dbReference>
<accession>A0A916ZC32</accession>
<dbReference type="PANTHER" id="PTHR43792:SF1">
    <property type="entry name" value="N-ACETYLTRANSFERASE DOMAIN-CONTAINING PROTEIN"/>
    <property type="match status" value="1"/>
</dbReference>
<dbReference type="SUPFAM" id="SSF55729">
    <property type="entry name" value="Acyl-CoA N-acyltransferases (Nat)"/>
    <property type="match status" value="1"/>
</dbReference>
<reference evidence="2" key="1">
    <citation type="journal article" date="2014" name="Int. J. Syst. Evol. Microbiol.">
        <title>Complete genome sequence of Corynebacterium casei LMG S-19264T (=DSM 44701T), isolated from a smear-ripened cheese.</title>
        <authorList>
            <consortium name="US DOE Joint Genome Institute (JGI-PGF)"/>
            <person name="Walter F."/>
            <person name="Albersmeier A."/>
            <person name="Kalinowski J."/>
            <person name="Ruckert C."/>
        </authorList>
    </citation>
    <scope>NUCLEOTIDE SEQUENCE</scope>
    <source>
        <strain evidence="2">CGMCC 1.15178</strain>
    </source>
</reference>
<dbReference type="GO" id="GO:0016747">
    <property type="term" value="F:acyltransferase activity, transferring groups other than amino-acyl groups"/>
    <property type="evidence" value="ECO:0007669"/>
    <property type="project" value="InterPro"/>
</dbReference>
<dbReference type="PANTHER" id="PTHR43792">
    <property type="entry name" value="GNAT FAMILY, PUTATIVE (AFU_ORTHOLOGUE AFUA_3G00765)-RELATED-RELATED"/>
    <property type="match status" value="1"/>
</dbReference>
<dbReference type="EMBL" id="BMHP01000003">
    <property type="protein sequence ID" value="GGD84895.1"/>
    <property type="molecule type" value="Genomic_DNA"/>
</dbReference>
<dbReference type="InterPro" id="IPR000182">
    <property type="entry name" value="GNAT_dom"/>
</dbReference>
<dbReference type="Pfam" id="PF13302">
    <property type="entry name" value="Acetyltransf_3"/>
    <property type="match status" value="1"/>
</dbReference>
<dbReference type="InterPro" id="IPR016181">
    <property type="entry name" value="Acyl_CoA_acyltransferase"/>
</dbReference>
<gene>
    <name evidence="2" type="ORF">GCM10010911_49090</name>
</gene>
<protein>
    <submittedName>
        <fullName evidence="2">N-acetyltransferase</fullName>
    </submittedName>
</protein>
<reference evidence="2" key="2">
    <citation type="submission" date="2020-09" db="EMBL/GenBank/DDBJ databases">
        <authorList>
            <person name="Sun Q."/>
            <person name="Zhou Y."/>
        </authorList>
    </citation>
    <scope>NUCLEOTIDE SEQUENCE</scope>
    <source>
        <strain evidence="2">CGMCC 1.15178</strain>
    </source>
</reference>
<proteinExistence type="predicted"/>
<organism evidence="2 3">
    <name type="scientific">Paenibacillus nasutitermitis</name>
    <dbReference type="NCBI Taxonomy" id="1652958"/>
    <lineage>
        <taxon>Bacteria</taxon>
        <taxon>Bacillati</taxon>
        <taxon>Bacillota</taxon>
        <taxon>Bacilli</taxon>
        <taxon>Bacillales</taxon>
        <taxon>Paenibacillaceae</taxon>
        <taxon>Paenibacillus</taxon>
    </lineage>
</organism>
<evidence type="ECO:0000313" key="2">
    <source>
        <dbReference type="EMBL" id="GGD84895.1"/>
    </source>
</evidence>
<sequence length="178" mass="20621">MILETQRLILREFTVHDLEDIHVYASNPMVVKHMMWGPNTKEDTQDYMDRVLSMQKQEPRQEFELAAVIKDTKQLVGGCGIYRSKPSQGEIGYCFHSAFWGKGFASEAADRLLEFGFSELGLHRIFATCRPGNLGSAKVMQKIGMKYEGHIREHMWHKGSWHDSFQYSILENEHRIKA</sequence>